<evidence type="ECO:0000313" key="1">
    <source>
        <dbReference type="EMBL" id="TGY65080.1"/>
    </source>
</evidence>
<proteinExistence type="predicted"/>
<sequence length="829" mass="93901">MELKKKITIGILAHVDAGKTTCIESMLYKSHTIKKAGRVDHRDSALDYDGQERERKITIYAKQTRFAWKENEIFVIDTPGHIDFSTEMERSLQVLDAAILLINAQDGVQSHTETIWNCLQRYKIPTWVFVNKMDISFQSRQDLMADLERRLSANCIDMEEEGREEKLAMVNDELLTHYTEDGTLPLSLLQEALCRREWFPVYFGSALKHEGIEALLDSITTYTLETSYPKEFGARVFKINEEGIAFIKMTGGTLSPKEVVEGEKIDQIRAYQGEKYTLVQQASAGDIVGLKGAPSLRIGQGLGFENDQKESLLNACLEYELLLPEGVDAVTIWPFCEKLAKSDPGLELAYHERSKTISLSLMGEVQKEVLQRRIEEGTGIRVGFTQGKVLFKETIASQSYGVGHFEPLRHYAEVHVVLDPLPAGSGIQIVNENKIENLSLGWQQQILNALRYAHKGVLTGAPVTDIKIRFIAAKGNLKHTSAQDFAQAARRAVRHALRKTKSVLLEPYADFEIRTPTTSLSRVLYELDQNKAEFAIGDSDEEMSVITGKGAVRLFMNFQSSLYAISKGRGRFTMRSIAYAPSPEQESLVEQAGYDPDADLRHPTGSVFCAQGSGYFVPWDEVEEHMHLHPLETHNETTYRSVRFKVGDEEARRVFEMQSGRNQKEKQVQPKKKVKADLSFEEVKIEPRKPTCLIVDGYNMIYSWASLKELARVDYDSARERLLDAISNYQGYKDIEAYVVFDAYRRKESVGRNAHRGKMNIVFTKYGQTADAYIEKLVHDLKKKYTLIVATSDGLIQNSILAQGATRLSARELESRVMRTNQIAFEHLK</sequence>
<accession>A0AC61R5L5</accession>
<name>A0AC61R5L5_9FIRM</name>
<gene>
    <name evidence="1" type="ORF">E5336_10275</name>
</gene>
<reference evidence="1" key="1">
    <citation type="submission" date="2019-04" db="EMBL/GenBank/DDBJ databases">
        <title>Microbes associate with the intestines of laboratory mice.</title>
        <authorList>
            <person name="Navarre W."/>
            <person name="Wong E."/>
            <person name="Huang K."/>
            <person name="Tropini C."/>
            <person name="Ng K."/>
            <person name="Yu B."/>
        </authorList>
    </citation>
    <scope>NUCLEOTIDE SEQUENCE</scope>
    <source>
        <strain evidence="1">NM09_H32</strain>
    </source>
</reference>
<keyword evidence="2" id="KW-1185">Reference proteome</keyword>
<comment type="caution">
    <text evidence="1">The sequence shown here is derived from an EMBL/GenBank/DDBJ whole genome shotgun (WGS) entry which is preliminary data.</text>
</comment>
<evidence type="ECO:0000313" key="2">
    <source>
        <dbReference type="Proteomes" id="UP000308836"/>
    </source>
</evidence>
<organism evidence="1 2">
    <name type="scientific">Dubosiella muris</name>
    <dbReference type="NCBI Taxonomy" id="3038133"/>
    <lineage>
        <taxon>Bacteria</taxon>
        <taxon>Bacillati</taxon>
        <taxon>Bacillota</taxon>
        <taxon>Erysipelotrichia</taxon>
        <taxon>Erysipelotrichales</taxon>
        <taxon>Erysipelotrichaceae</taxon>
        <taxon>Dubosiella</taxon>
    </lineage>
</organism>
<protein>
    <submittedName>
        <fullName evidence="1">GTP-binding protein</fullName>
    </submittedName>
</protein>
<dbReference type="EMBL" id="SRYG01000023">
    <property type="protein sequence ID" value="TGY65080.1"/>
    <property type="molecule type" value="Genomic_DNA"/>
</dbReference>
<dbReference type="Proteomes" id="UP000308836">
    <property type="component" value="Unassembled WGS sequence"/>
</dbReference>